<evidence type="ECO:0000313" key="3">
    <source>
        <dbReference type="Proteomes" id="UP000188320"/>
    </source>
</evidence>
<dbReference type="GO" id="GO:0022857">
    <property type="term" value="F:transmembrane transporter activity"/>
    <property type="evidence" value="ECO:0007669"/>
    <property type="project" value="InterPro"/>
</dbReference>
<feature type="domain" description="SLC12A transporter C-terminal" evidence="1">
    <location>
        <begin position="20"/>
        <end position="191"/>
    </location>
</feature>
<keyword evidence="3" id="KW-1185">Reference proteome</keyword>
<evidence type="ECO:0000259" key="1">
    <source>
        <dbReference type="Pfam" id="PF03522"/>
    </source>
</evidence>
<organism evidence="2 3">
    <name type="scientific">Zancudomyces culisetae</name>
    <name type="common">Gut fungus</name>
    <name type="synonym">Smittium culisetae</name>
    <dbReference type="NCBI Taxonomy" id="1213189"/>
    <lineage>
        <taxon>Eukaryota</taxon>
        <taxon>Fungi</taxon>
        <taxon>Fungi incertae sedis</taxon>
        <taxon>Zoopagomycota</taxon>
        <taxon>Kickxellomycotina</taxon>
        <taxon>Harpellomycetes</taxon>
        <taxon>Harpellales</taxon>
        <taxon>Legeriomycetaceae</taxon>
        <taxon>Zancudomyces</taxon>
    </lineage>
</organism>
<dbReference type="OrthoDB" id="2020542at2759"/>
<sequence length="193" mass="21511">MFDSYTLVLQLGNILVNKLNARSHSLDCYRLRVFCFISDVSSTEIEGEKKILVDFLNRLRINVDELSVIGIPSDSTLYSHLFSSDLGPLNPNNNRGSISGSFSLSPTTGENMFDNLDARHQLMIVNELITKNMDSNTSIIVTCLPLPPMYNNAQNAKQLDSEYLENINLLTKGLNNTPIMLLHSNNLSVTTSL</sequence>
<proteinExistence type="predicted"/>
<comment type="caution">
    <text evidence="2">The sequence shown here is derived from an EMBL/GenBank/DDBJ whole genome shotgun (WGS) entry which is preliminary data.</text>
</comment>
<name>A0A1R1PZ41_ZANCU</name>
<dbReference type="InterPro" id="IPR018491">
    <property type="entry name" value="SLC12_C"/>
</dbReference>
<dbReference type="GO" id="GO:0006811">
    <property type="term" value="P:monoatomic ion transport"/>
    <property type="evidence" value="ECO:0007669"/>
    <property type="project" value="InterPro"/>
</dbReference>
<dbReference type="Proteomes" id="UP000188320">
    <property type="component" value="Unassembled WGS sequence"/>
</dbReference>
<accession>A0A1R1PZ41</accession>
<dbReference type="EMBL" id="LSSK01000009">
    <property type="protein sequence ID" value="OMH86220.1"/>
    <property type="molecule type" value="Genomic_DNA"/>
</dbReference>
<dbReference type="Pfam" id="PF03522">
    <property type="entry name" value="SLC12"/>
    <property type="match status" value="1"/>
</dbReference>
<dbReference type="GO" id="GO:0016020">
    <property type="term" value="C:membrane"/>
    <property type="evidence" value="ECO:0007669"/>
    <property type="project" value="InterPro"/>
</dbReference>
<protein>
    <submittedName>
        <fullName evidence="2">Putative transporter</fullName>
    </submittedName>
</protein>
<evidence type="ECO:0000313" key="2">
    <source>
        <dbReference type="EMBL" id="OMH86220.1"/>
    </source>
</evidence>
<dbReference type="AlphaFoldDB" id="A0A1R1PZ41"/>
<reference evidence="3" key="1">
    <citation type="submission" date="2017-01" db="EMBL/GenBank/DDBJ databases">
        <authorList>
            <person name="Wang Y."/>
            <person name="White M."/>
            <person name="Kvist S."/>
            <person name="Moncalvo J.-M."/>
        </authorList>
    </citation>
    <scope>NUCLEOTIDE SEQUENCE [LARGE SCALE GENOMIC DNA]</scope>
    <source>
        <strain evidence="3">COL-18-3</strain>
    </source>
</reference>
<gene>
    <name evidence="2" type="ORF">AX774_g110</name>
</gene>